<gene>
    <name evidence="1" type="ORF">KAK03_13565</name>
</gene>
<keyword evidence="2" id="KW-1185">Reference proteome</keyword>
<evidence type="ECO:0000313" key="1">
    <source>
        <dbReference type="EMBL" id="MBQ0931516.1"/>
    </source>
</evidence>
<sequence length="159" mass="16352">MSTNARTCRDRRSRRRPRGFGAIAALVVLVLMAALAAAVVRIGVSQQGSLAQGLSASRATAAAAAGLEWGAWQVLKGSWGSCNAASQTLDLSADTGLWVTVACQATAYNEGESAPGTARTVTSYTLTATACNSSAGCPDNARVVELGYVERSTQSVIVN</sequence>
<proteinExistence type="predicted"/>
<reference evidence="1 2" key="1">
    <citation type="submission" date="2021-04" db="EMBL/GenBank/DDBJ databases">
        <title>The genome sequence of Ideonella sp. 3Y2.</title>
        <authorList>
            <person name="Liu Y."/>
        </authorList>
    </citation>
    <scope>NUCLEOTIDE SEQUENCE [LARGE SCALE GENOMIC DNA]</scope>
    <source>
        <strain evidence="1 2">3Y2</strain>
    </source>
</reference>
<accession>A0A941BEW7</accession>
<organism evidence="1 2">
    <name type="scientific">Ideonella alba</name>
    <dbReference type="NCBI Taxonomy" id="2824118"/>
    <lineage>
        <taxon>Bacteria</taxon>
        <taxon>Pseudomonadati</taxon>
        <taxon>Pseudomonadota</taxon>
        <taxon>Betaproteobacteria</taxon>
        <taxon>Burkholderiales</taxon>
        <taxon>Sphaerotilaceae</taxon>
        <taxon>Ideonella</taxon>
    </lineage>
</organism>
<name>A0A941BEW7_9BURK</name>
<dbReference type="RefSeq" id="WP_210854498.1">
    <property type="nucleotide sequence ID" value="NZ_JAGQDD010000009.1"/>
</dbReference>
<dbReference type="Proteomes" id="UP000676246">
    <property type="component" value="Unassembled WGS sequence"/>
</dbReference>
<dbReference type="AlphaFoldDB" id="A0A941BEW7"/>
<evidence type="ECO:0000313" key="2">
    <source>
        <dbReference type="Proteomes" id="UP000676246"/>
    </source>
</evidence>
<dbReference type="EMBL" id="JAGQDD010000009">
    <property type="protein sequence ID" value="MBQ0931516.1"/>
    <property type="molecule type" value="Genomic_DNA"/>
</dbReference>
<comment type="caution">
    <text evidence="1">The sequence shown here is derived from an EMBL/GenBank/DDBJ whole genome shotgun (WGS) entry which is preliminary data.</text>
</comment>
<protein>
    <submittedName>
        <fullName evidence="1">MSHA biogenesis protein MshP</fullName>
    </submittedName>
</protein>